<dbReference type="AlphaFoldDB" id="A0A2N6CSP9"/>
<feature type="chain" id="PRO_5014626628" description="Cytochrome c domain-containing protein" evidence="6">
    <location>
        <begin position="24"/>
        <end position="561"/>
    </location>
</feature>
<feature type="signal peptide" evidence="6">
    <location>
        <begin position="1"/>
        <end position="23"/>
    </location>
</feature>
<keyword evidence="3 4" id="KW-0408">Iron</keyword>
<keyword evidence="2 4" id="KW-0479">Metal-binding</keyword>
<feature type="region of interest" description="Disordered" evidence="5">
    <location>
        <begin position="26"/>
        <end position="49"/>
    </location>
</feature>
<name>A0A2N6CSP9_9GAMM</name>
<evidence type="ECO:0000256" key="4">
    <source>
        <dbReference type="PROSITE-ProRule" id="PRU00433"/>
    </source>
</evidence>
<gene>
    <name evidence="8" type="ORF">C0630_16610</name>
</gene>
<dbReference type="InterPro" id="IPR036909">
    <property type="entry name" value="Cyt_c-like_dom_sf"/>
</dbReference>
<keyword evidence="1 4" id="KW-0349">Heme</keyword>
<comment type="caution">
    <text evidence="8">The sequence shown here is derived from an EMBL/GenBank/DDBJ whole genome shotgun (WGS) entry which is preliminary data.</text>
</comment>
<organism evidence="8 9">
    <name type="scientific">Sedimenticola selenatireducens</name>
    <dbReference type="NCBI Taxonomy" id="191960"/>
    <lineage>
        <taxon>Bacteria</taxon>
        <taxon>Pseudomonadati</taxon>
        <taxon>Pseudomonadota</taxon>
        <taxon>Gammaproteobacteria</taxon>
        <taxon>Chromatiales</taxon>
        <taxon>Sedimenticolaceae</taxon>
        <taxon>Sedimenticola</taxon>
    </lineage>
</organism>
<evidence type="ECO:0000256" key="1">
    <source>
        <dbReference type="ARBA" id="ARBA00022617"/>
    </source>
</evidence>
<proteinExistence type="predicted"/>
<evidence type="ECO:0000256" key="5">
    <source>
        <dbReference type="SAM" id="MobiDB-lite"/>
    </source>
</evidence>
<dbReference type="SUPFAM" id="SSF46626">
    <property type="entry name" value="Cytochrome c"/>
    <property type="match status" value="1"/>
</dbReference>
<feature type="domain" description="Cytochrome c" evidence="7">
    <location>
        <begin position="59"/>
        <end position="176"/>
    </location>
</feature>
<feature type="compositionally biased region" description="Low complexity" evidence="5">
    <location>
        <begin position="33"/>
        <end position="43"/>
    </location>
</feature>
<evidence type="ECO:0000313" key="9">
    <source>
        <dbReference type="Proteomes" id="UP000235015"/>
    </source>
</evidence>
<reference evidence="8 9" key="1">
    <citation type="submission" date="2017-11" db="EMBL/GenBank/DDBJ databases">
        <title>Genome-resolved metagenomics identifies genetic mobility, metabolic interactions, and unexpected diversity in perchlorate-reducing communities.</title>
        <authorList>
            <person name="Barnum T.P."/>
            <person name="Figueroa I.A."/>
            <person name="Carlstrom C.I."/>
            <person name="Lucas L.N."/>
            <person name="Engelbrektson A.L."/>
            <person name="Coates J.D."/>
        </authorList>
    </citation>
    <scope>NUCLEOTIDE SEQUENCE [LARGE SCALE GENOMIC DNA]</scope>
    <source>
        <strain evidence="8">BM301</strain>
    </source>
</reference>
<dbReference type="EMBL" id="PKUN01000027">
    <property type="protein sequence ID" value="PLX60145.1"/>
    <property type="molecule type" value="Genomic_DNA"/>
</dbReference>
<accession>A0A2N6CSP9</accession>
<dbReference type="GO" id="GO:0046872">
    <property type="term" value="F:metal ion binding"/>
    <property type="evidence" value="ECO:0007669"/>
    <property type="project" value="UniProtKB-KW"/>
</dbReference>
<protein>
    <recommendedName>
        <fullName evidence="7">Cytochrome c domain-containing protein</fullName>
    </recommendedName>
</protein>
<evidence type="ECO:0000259" key="7">
    <source>
        <dbReference type="PROSITE" id="PS51007"/>
    </source>
</evidence>
<dbReference type="Proteomes" id="UP000235015">
    <property type="component" value="Unassembled WGS sequence"/>
</dbReference>
<keyword evidence="6" id="KW-0732">Signal</keyword>
<evidence type="ECO:0000256" key="6">
    <source>
        <dbReference type="SAM" id="SignalP"/>
    </source>
</evidence>
<dbReference type="Pfam" id="PF00034">
    <property type="entry name" value="Cytochrom_C"/>
    <property type="match status" value="1"/>
</dbReference>
<dbReference type="Gene3D" id="1.10.760.10">
    <property type="entry name" value="Cytochrome c-like domain"/>
    <property type="match status" value="1"/>
</dbReference>
<evidence type="ECO:0000313" key="8">
    <source>
        <dbReference type="EMBL" id="PLX60145.1"/>
    </source>
</evidence>
<dbReference type="GO" id="GO:0020037">
    <property type="term" value="F:heme binding"/>
    <property type="evidence" value="ECO:0007669"/>
    <property type="project" value="InterPro"/>
</dbReference>
<evidence type="ECO:0000256" key="2">
    <source>
        <dbReference type="ARBA" id="ARBA00022723"/>
    </source>
</evidence>
<dbReference type="GO" id="GO:0009055">
    <property type="term" value="F:electron transfer activity"/>
    <property type="evidence" value="ECO:0007669"/>
    <property type="project" value="InterPro"/>
</dbReference>
<dbReference type="InterPro" id="IPR009056">
    <property type="entry name" value="Cyt_c-like_dom"/>
</dbReference>
<sequence>MRPGKLISSITAAVLLAAASAMAPAANPPPAPAVDATAHPAAPSTESRIEAGRRMYLEGVLPSGEMITARVRNDVTVGGDFAICGTCHRRSGLGSSEGSQVIPAIAGDRLFNPLRLPTRNLPLAPQQRPAYNMETLKRAIRSGVDANGELLDPLMPRYALDDDQIELLIDYLKTVSVEISPGVDERDIHFATIIAGPVAPEIRKALVDVMQVYVEQKNSETRHESKRAQDAPWHKEWLFSPYRKWVMHVWELTGAPETWPAQLERYYRQQPVFAVLSGVANGPWQPVHRFCEQTELPCLFPTTDLPVIAEQDFYPIYLSKGMALEGQLVNRHRLDDGQVNRPLVQVYRADDQRAKAAAEAIRQERGVRTVVWHPGEGQPGTEFWRQVLDEAEDGHLTLWLSQADVDTLWPVLEQNGGPDRIYLSSSLYGDNTDGVPPSLRDRLLFIHINELPSRLSRLLLRSTGWLRVKHIYAPKAREVQANAYFALKVAGDALTHIRGYFFRDYFIERIEHTVDSVPYTSVYPRISLAPGQRFAAKGGYIARLSPVPNPALVAVTEWITP</sequence>
<dbReference type="PROSITE" id="PS51007">
    <property type="entry name" value="CYTC"/>
    <property type="match status" value="1"/>
</dbReference>
<evidence type="ECO:0000256" key="3">
    <source>
        <dbReference type="ARBA" id="ARBA00023004"/>
    </source>
</evidence>